<organism evidence="3">
    <name type="scientific">Anisakis simplex</name>
    <name type="common">Herring worm</name>
    <dbReference type="NCBI Taxonomy" id="6269"/>
    <lineage>
        <taxon>Eukaryota</taxon>
        <taxon>Metazoa</taxon>
        <taxon>Ecdysozoa</taxon>
        <taxon>Nematoda</taxon>
        <taxon>Chromadorea</taxon>
        <taxon>Rhabditida</taxon>
        <taxon>Spirurina</taxon>
        <taxon>Ascaridomorpha</taxon>
        <taxon>Ascaridoidea</taxon>
        <taxon>Anisakidae</taxon>
        <taxon>Anisakis</taxon>
        <taxon>Anisakis simplex complex</taxon>
    </lineage>
</organism>
<evidence type="ECO:0000313" key="1">
    <source>
        <dbReference type="EMBL" id="VDK66405.1"/>
    </source>
</evidence>
<reference evidence="1 2" key="2">
    <citation type="submission" date="2018-11" db="EMBL/GenBank/DDBJ databases">
        <authorList>
            <consortium name="Pathogen Informatics"/>
        </authorList>
    </citation>
    <scope>NUCLEOTIDE SEQUENCE [LARGE SCALE GENOMIC DNA]</scope>
</reference>
<proteinExistence type="predicted"/>
<reference evidence="3" key="1">
    <citation type="submission" date="2017-02" db="UniProtKB">
        <authorList>
            <consortium name="WormBaseParasite"/>
        </authorList>
    </citation>
    <scope>IDENTIFICATION</scope>
</reference>
<accession>A0A0M3KEP1</accession>
<keyword evidence="2" id="KW-1185">Reference proteome</keyword>
<evidence type="ECO:0000313" key="3">
    <source>
        <dbReference type="WBParaSite" id="ASIM_0001944901-mRNA-1"/>
    </source>
</evidence>
<protein>
    <submittedName>
        <fullName evidence="1 3">Uncharacterized protein</fullName>
    </submittedName>
</protein>
<name>A0A0M3KEP1_ANISI</name>
<dbReference type="Proteomes" id="UP000267096">
    <property type="component" value="Unassembled WGS sequence"/>
</dbReference>
<evidence type="ECO:0000313" key="2">
    <source>
        <dbReference type="Proteomes" id="UP000267096"/>
    </source>
</evidence>
<dbReference type="AlphaFoldDB" id="A0A0M3KEP1"/>
<sequence>MNKSDSDEKRCESKHLDEEVTSKCLKQNHHIARTDLNCFARQAINFSNQKVLSRREDKNLQVLTEAIDSVLAEDEEGEGFYQYPMSYAYHRD</sequence>
<dbReference type="WBParaSite" id="ASIM_0001944901-mRNA-1">
    <property type="protein sequence ID" value="ASIM_0001944901-mRNA-1"/>
    <property type="gene ID" value="ASIM_0001944901"/>
</dbReference>
<gene>
    <name evidence="1" type="ORF">ASIM_LOCUS18840</name>
</gene>
<dbReference type="EMBL" id="UYRR01036177">
    <property type="protein sequence ID" value="VDK66405.1"/>
    <property type="molecule type" value="Genomic_DNA"/>
</dbReference>